<evidence type="ECO:0000256" key="1">
    <source>
        <dbReference type="SAM" id="SignalP"/>
    </source>
</evidence>
<dbReference type="RefSeq" id="WP_214156139.1">
    <property type="nucleotide sequence ID" value="NZ_JAHBAY010000005.1"/>
</dbReference>
<evidence type="ECO:0000313" key="3">
    <source>
        <dbReference type="EMBL" id="MBT0769836.1"/>
    </source>
</evidence>
<protein>
    <recommendedName>
        <fullName evidence="2">SGNH hydrolase-type esterase domain-containing protein</fullName>
    </recommendedName>
</protein>
<proteinExistence type="predicted"/>
<dbReference type="SUPFAM" id="SSF52266">
    <property type="entry name" value="SGNH hydrolase"/>
    <property type="match status" value="1"/>
</dbReference>
<dbReference type="PANTHER" id="PTHR30383">
    <property type="entry name" value="THIOESTERASE 1/PROTEASE 1/LYSOPHOSPHOLIPASE L1"/>
    <property type="match status" value="1"/>
</dbReference>
<feature type="domain" description="SGNH hydrolase-type esterase" evidence="2">
    <location>
        <begin position="43"/>
        <end position="221"/>
    </location>
</feature>
<comment type="caution">
    <text evidence="3">The sequence shown here is derived from an EMBL/GenBank/DDBJ whole genome shotgun (WGS) entry which is preliminary data.</text>
</comment>
<dbReference type="InterPro" id="IPR013830">
    <property type="entry name" value="SGNH_hydro"/>
</dbReference>
<dbReference type="Pfam" id="PF13472">
    <property type="entry name" value="Lipase_GDSL_2"/>
    <property type="match status" value="1"/>
</dbReference>
<dbReference type="CDD" id="cd01833">
    <property type="entry name" value="XynB_like"/>
    <property type="match status" value="1"/>
</dbReference>
<dbReference type="Gene3D" id="3.40.50.1110">
    <property type="entry name" value="SGNH hydrolase"/>
    <property type="match status" value="1"/>
</dbReference>
<organism evidence="3 4">
    <name type="scientific">Kineosporia corallincola</name>
    <dbReference type="NCBI Taxonomy" id="2835133"/>
    <lineage>
        <taxon>Bacteria</taxon>
        <taxon>Bacillati</taxon>
        <taxon>Actinomycetota</taxon>
        <taxon>Actinomycetes</taxon>
        <taxon>Kineosporiales</taxon>
        <taxon>Kineosporiaceae</taxon>
        <taxon>Kineosporia</taxon>
    </lineage>
</organism>
<evidence type="ECO:0000259" key="2">
    <source>
        <dbReference type="Pfam" id="PF13472"/>
    </source>
</evidence>
<sequence>MFRPSTSRCLAVVGITALGILGLSPNAQADEVAAQEPVKIMPLGASMTYGTGSTTGNGYRAELRDELTEAGVAVDFVGSLSSGTMSDPENEGHGGYRIDQVAAGAQNWLATYQPDVVLLAAGTNDTLQNYDLPNAPARLGALIDEILDARPGVTLMVGTLQPSRDATDDAQVDEFNAGARTVVADKVAAGATNVHLVDLNAVLTTDDILSDKIHPNDGGYTKIAQAWFDALEPILAGTGH</sequence>
<evidence type="ECO:0000313" key="4">
    <source>
        <dbReference type="Proteomes" id="UP001197247"/>
    </source>
</evidence>
<dbReference type="InterPro" id="IPR051532">
    <property type="entry name" value="Ester_Hydrolysis_Enzymes"/>
</dbReference>
<dbReference type="Proteomes" id="UP001197247">
    <property type="component" value="Unassembled WGS sequence"/>
</dbReference>
<feature type="chain" id="PRO_5046503872" description="SGNH hydrolase-type esterase domain-containing protein" evidence="1">
    <location>
        <begin position="30"/>
        <end position="240"/>
    </location>
</feature>
<name>A0ABS5TFJ1_9ACTN</name>
<reference evidence="3 4" key="1">
    <citation type="submission" date="2021-05" db="EMBL/GenBank/DDBJ databases">
        <title>Kineosporia and Streptomyces sp. nov. two new marine actinobacteria isolated from Coral.</title>
        <authorList>
            <person name="Buangrab K."/>
            <person name="Sutthacheep M."/>
            <person name="Yeemin T."/>
            <person name="Harunari E."/>
            <person name="Igarashi Y."/>
            <person name="Kanchanasin P."/>
            <person name="Tanasupawat S."/>
            <person name="Phongsopitanun W."/>
        </authorList>
    </citation>
    <scope>NUCLEOTIDE SEQUENCE [LARGE SCALE GENOMIC DNA]</scope>
    <source>
        <strain evidence="3 4">J2-2</strain>
    </source>
</reference>
<dbReference type="PANTHER" id="PTHR30383:SF5">
    <property type="entry name" value="SGNH HYDROLASE-TYPE ESTERASE DOMAIN-CONTAINING PROTEIN"/>
    <property type="match status" value="1"/>
</dbReference>
<keyword evidence="1" id="KW-0732">Signal</keyword>
<dbReference type="EMBL" id="JAHBAY010000005">
    <property type="protein sequence ID" value="MBT0769836.1"/>
    <property type="molecule type" value="Genomic_DNA"/>
</dbReference>
<accession>A0ABS5TFJ1</accession>
<keyword evidence="4" id="KW-1185">Reference proteome</keyword>
<dbReference type="InterPro" id="IPR036514">
    <property type="entry name" value="SGNH_hydro_sf"/>
</dbReference>
<feature type="signal peptide" evidence="1">
    <location>
        <begin position="1"/>
        <end position="29"/>
    </location>
</feature>
<gene>
    <name evidence="3" type="ORF">KIH74_12940</name>
</gene>